<sequence length="46" mass="5306">TIELPSGARPDKEWMQVPAYALLFLVWWMQKRRAPQPPSKPNTKAA</sequence>
<accession>A0A7X7LTI9</accession>
<comment type="caution">
    <text evidence="1">The sequence shown here is derived from an EMBL/GenBank/DDBJ whole genome shotgun (WGS) entry which is preliminary data.</text>
</comment>
<feature type="non-terminal residue" evidence="1">
    <location>
        <position position="1"/>
    </location>
</feature>
<gene>
    <name evidence="1" type="ORF">GX576_01760</name>
</gene>
<evidence type="ECO:0000313" key="1">
    <source>
        <dbReference type="EMBL" id="NLF53132.1"/>
    </source>
</evidence>
<proteinExistence type="predicted"/>
<reference evidence="1 2" key="1">
    <citation type="journal article" date="2020" name="Biotechnol. Biofuels">
        <title>New insights from the biogas microbiome by comprehensive genome-resolved metagenomics of nearly 1600 species originating from multiple anaerobic digesters.</title>
        <authorList>
            <person name="Campanaro S."/>
            <person name="Treu L."/>
            <person name="Rodriguez-R L.M."/>
            <person name="Kovalovszki A."/>
            <person name="Ziels R.M."/>
            <person name="Maus I."/>
            <person name="Zhu X."/>
            <person name="Kougias P.G."/>
            <person name="Basile A."/>
            <person name="Luo G."/>
            <person name="Schluter A."/>
            <person name="Konstantinidis K.T."/>
            <person name="Angelidaki I."/>
        </authorList>
    </citation>
    <scope>NUCLEOTIDE SEQUENCE [LARGE SCALE GENOMIC DNA]</scope>
    <source>
        <strain evidence="1">AS06rmzACSIP_256</strain>
    </source>
</reference>
<dbReference type="AlphaFoldDB" id="A0A7X7LTI9"/>
<dbReference type="Proteomes" id="UP000536534">
    <property type="component" value="Unassembled WGS sequence"/>
</dbReference>
<protein>
    <submittedName>
        <fullName evidence="1">DUF3394 domain-containing protein</fullName>
    </submittedName>
</protein>
<organism evidence="1 2">
    <name type="scientific">Thauera phenolivorans</name>
    <dbReference type="NCBI Taxonomy" id="1792543"/>
    <lineage>
        <taxon>Bacteria</taxon>
        <taxon>Pseudomonadati</taxon>
        <taxon>Pseudomonadota</taxon>
        <taxon>Betaproteobacteria</taxon>
        <taxon>Rhodocyclales</taxon>
        <taxon>Zoogloeaceae</taxon>
        <taxon>Thauera</taxon>
    </lineage>
</organism>
<dbReference type="EMBL" id="JAAYYV010000046">
    <property type="protein sequence ID" value="NLF53132.1"/>
    <property type="molecule type" value="Genomic_DNA"/>
</dbReference>
<name>A0A7X7LTI9_9RHOO</name>
<evidence type="ECO:0000313" key="2">
    <source>
        <dbReference type="Proteomes" id="UP000536534"/>
    </source>
</evidence>